<sequence>MNALPIELLEMVASYFEDIDFFNIRLVSRHLQGQLLPYFSRRLETLQDITNHPVFCPSLHRLVITPYHLSDHHLVTMQVSKGVTISEERYLELLAEQNYLKKTGYYAASLAKVLSKSRNCKTIAINDDWDHQTWGLGWFKEQTGIYPSSILETEESLQFLTEMIPIIFTAVTTSRTTLQRFNLDVRRGNFLPKPSMLQIPEASITNKAFLSALHTLGLFLDTPTEADVAAWATDLGRFIMHFDRLEELSLEFDYRMEARYLKALHENIRLEKLCALRISALEGGEEELDLILVSYKATLREVILDTISLPSLESWRRLLKRIRDHLSLTYLELSNCSVDDAYAVILQDTTPPVDDSSDHTIIAEGEEMMGHLSENLILRPLYEHN</sequence>
<dbReference type="RefSeq" id="XP_002488398.1">
    <property type="nucleotide sequence ID" value="XM_002488353.1"/>
</dbReference>
<dbReference type="STRING" id="441959.B8MUD8"/>
<dbReference type="AlphaFoldDB" id="B8MUD8"/>
<organism evidence="2 3">
    <name type="scientific">Talaromyces stipitatus (strain ATCC 10500 / CBS 375.48 / QM 6759 / NRRL 1006)</name>
    <name type="common">Penicillium stipitatum</name>
    <dbReference type="NCBI Taxonomy" id="441959"/>
    <lineage>
        <taxon>Eukaryota</taxon>
        <taxon>Fungi</taxon>
        <taxon>Dikarya</taxon>
        <taxon>Ascomycota</taxon>
        <taxon>Pezizomycotina</taxon>
        <taxon>Eurotiomycetes</taxon>
        <taxon>Eurotiomycetidae</taxon>
        <taxon>Eurotiales</taxon>
        <taxon>Trichocomaceae</taxon>
        <taxon>Talaromyces</taxon>
        <taxon>Talaromyces sect. Talaromyces</taxon>
    </lineage>
</organism>
<reference evidence="3" key="1">
    <citation type="journal article" date="2015" name="Genome Announc.">
        <title>Genome sequence of the AIDS-associated pathogen Penicillium marneffei (ATCC18224) and its near taxonomic relative Talaromyces stipitatus (ATCC10500).</title>
        <authorList>
            <person name="Nierman W.C."/>
            <person name="Fedorova-Abrams N.D."/>
            <person name="Andrianopoulos A."/>
        </authorList>
    </citation>
    <scope>NUCLEOTIDE SEQUENCE [LARGE SCALE GENOMIC DNA]</scope>
    <source>
        <strain evidence="3">ATCC 10500 / CBS 375.48 / QM 6759 / NRRL 1006</strain>
    </source>
</reference>
<dbReference type="SUPFAM" id="SSF52047">
    <property type="entry name" value="RNI-like"/>
    <property type="match status" value="1"/>
</dbReference>
<proteinExistence type="predicted"/>
<dbReference type="PhylomeDB" id="B8MUD8"/>
<evidence type="ECO:0000259" key="1">
    <source>
        <dbReference type="PROSITE" id="PS50181"/>
    </source>
</evidence>
<dbReference type="GeneID" id="8106894"/>
<name>B8MUD8_TALSN</name>
<dbReference type="OMA" id="RYFRTRY"/>
<dbReference type="VEuPathDB" id="FungiDB:TSTA_108300"/>
<evidence type="ECO:0000313" key="3">
    <source>
        <dbReference type="Proteomes" id="UP000001745"/>
    </source>
</evidence>
<dbReference type="EMBL" id="EQ962661">
    <property type="protein sequence ID" value="EED11642.1"/>
    <property type="molecule type" value="Genomic_DNA"/>
</dbReference>
<dbReference type="InParanoid" id="B8MUD8"/>
<keyword evidence="3" id="KW-1185">Reference proteome</keyword>
<dbReference type="Pfam" id="PF00646">
    <property type="entry name" value="F-box"/>
    <property type="match status" value="1"/>
</dbReference>
<dbReference type="PROSITE" id="PS50181">
    <property type="entry name" value="FBOX"/>
    <property type="match status" value="1"/>
</dbReference>
<dbReference type="InterPro" id="IPR001810">
    <property type="entry name" value="F-box_dom"/>
</dbReference>
<dbReference type="eggNOG" id="ENOG502SU3N">
    <property type="taxonomic scope" value="Eukaryota"/>
</dbReference>
<dbReference type="HOGENOM" id="CLU_051367_1_0_1"/>
<feature type="domain" description="F-box" evidence="1">
    <location>
        <begin position="1"/>
        <end position="46"/>
    </location>
</feature>
<dbReference type="Proteomes" id="UP000001745">
    <property type="component" value="Unassembled WGS sequence"/>
</dbReference>
<gene>
    <name evidence="2" type="ORF">TSTA_108300</name>
</gene>
<protein>
    <recommendedName>
        <fullName evidence="1">F-box domain-containing protein</fullName>
    </recommendedName>
</protein>
<dbReference type="OrthoDB" id="5279008at2759"/>
<accession>B8MUD8</accession>
<evidence type="ECO:0000313" key="2">
    <source>
        <dbReference type="EMBL" id="EED11642.1"/>
    </source>
</evidence>